<accession>M4BM31</accession>
<dbReference type="EnsemblProtists" id="HpaT807466">
    <property type="protein sequence ID" value="HpaP807466"/>
    <property type="gene ID" value="HpaG807466"/>
</dbReference>
<evidence type="ECO:0000313" key="2">
    <source>
        <dbReference type="Proteomes" id="UP000011713"/>
    </source>
</evidence>
<dbReference type="Proteomes" id="UP000011713">
    <property type="component" value="Unassembled WGS sequence"/>
</dbReference>
<dbReference type="HOGENOM" id="CLU_159643_0_0_1"/>
<name>M4BM31_HYAAE</name>
<evidence type="ECO:0000313" key="1">
    <source>
        <dbReference type="EnsemblProtists" id="HpaP807466"/>
    </source>
</evidence>
<dbReference type="AlphaFoldDB" id="M4BM31"/>
<sequence length="92" mass="10223">MVLVTIFMEGLRTGVAQTEVFWADPTSFEAAVDIALNAEFNFKAARFGTHGFSPNSANSFSSFNRPEPMDLGVAETDEEAELRAIEQHRNIR</sequence>
<protein>
    <submittedName>
        <fullName evidence="1">Uncharacterized protein</fullName>
    </submittedName>
</protein>
<keyword evidence="2" id="KW-1185">Reference proteome</keyword>
<dbReference type="EMBL" id="JH598405">
    <property type="status" value="NOT_ANNOTATED_CDS"/>
    <property type="molecule type" value="Genomic_DNA"/>
</dbReference>
<proteinExistence type="predicted"/>
<reference evidence="1" key="2">
    <citation type="submission" date="2015-06" db="UniProtKB">
        <authorList>
            <consortium name="EnsemblProtists"/>
        </authorList>
    </citation>
    <scope>IDENTIFICATION</scope>
    <source>
        <strain evidence="1">Emoy2</strain>
    </source>
</reference>
<reference evidence="2" key="1">
    <citation type="journal article" date="2010" name="Science">
        <title>Signatures of adaptation to obligate biotrophy in the Hyaloperonospora arabidopsidis genome.</title>
        <authorList>
            <person name="Baxter L."/>
            <person name="Tripathy S."/>
            <person name="Ishaque N."/>
            <person name="Boot N."/>
            <person name="Cabral A."/>
            <person name="Kemen E."/>
            <person name="Thines M."/>
            <person name="Ah-Fong A."/>
            <person name="Anderson R."/>
            <person name="Badejoko W."/>
            <person name="Bittner-Eddy P."/>
            <person name="Boore J.L."/>
            <person name="Chibucos M.C."/>
            <person name="Coates M."/>
            <person name="Dehal P."/>
            <person name="Delehaunty K."/>
            <person name="Dong S."/>
            <person name="Downton P."/>
            <person name="Dumas B."/>
            <person name="Fabro G."/>
            <person name="Fronick C."/>
            <person name="Fuerstenberg S.I."/>
            <person name="Fulton L."/>
            <person name="Gaulin E."/>
            <person name="Govers F."/>
            <person name="Hughes L."/>
            <person name="Humphray S."/>
            <person name="Jiang R.H."/>
            <person name="Judelson H."/>
            <person name="Kamoun S."/>
            <person name="Kyung K."/>
            <person name="Meijer H."/>
            <person name="Minx P."/>
            <person name="Morris P."/>
            <person name="Nelson J."/>
            <person name="Phuntumart V."/>
            <person name="Qutob D."/>
            <person name="Rehmany A."/>
            <person name="Rougon-Cardoso A."/>
            <person name="Ryden P."/>
            <person name="Torto-Alalibo T."/>
            <person name="Studholme D."/>
            <person name="Wang Y."/>
            <person name="Win J."/>
            <person name="Wood J."/>
            <person name="Clifton S.W."/>
            <person name="Rogers J."/>
            <person name="Van den Ackerveken G."/>
            <person name="Jones J.D."/>
            <person name="McDowell J.M."/>
            <person name="Beynon J."/>
            <person name="Tyler B.M."/>
        </authorList>
    </citation>
    <scope>NUCLEOTIDE SEQUENCE [LARGE SCALE GENOMIC DNA]</scope>
    <source>
        <strain evidence="2">Emoy2</strain>
    </source>
</reference>
<dbReference type="InParanoid" id="M4BM31"/>
<organism evidence="1 2">
    <name type="scientific">Hyaloperonospora arabidopsidis (strain Emoy2)</name>
    <name type="common">Downy mildew agent</name>
    <name type="synonym">Peronospora arabidopsidis</name>
    <dbReference type="NCBI Taxonomy" id="559515"/>
    <lineage>
        <taxon>Eukaryota</taxon>
        <taxon>Sar</taxon>
        <taxon>Stramenopiles</taxon>
        <taxon>Oomycota</taxon>
        <taxon>Peronosporomycetes</taxon>
        <taxon>Peronosporales</taxon>
        <taxon>Peronosporaceae</taxon>
        <taxon>Hyaloperonospora</taxon>
    </lineage>
</organism>
<dbReference type="STRING" id="559515.M4BM31"/>
<dbReference type="VEuPathDB" id="FungiDB:HpaG807466"/>